<evidence type="ECO:0000313" key="2">
    <source>
        <dbReference type="EMBL" id="MBW61541.1"/>
    </source>
</evidence>
<proteinExistence type="predicted"/>
<evidence type="ECO:0000256" key="1">
    <source>
        <dbReference type="SAM" id="SignalP"/>
    </source>
</evidence>
<dbReference type="EMBL" id="GGFJ01012400">
    <property type="protein sequence ID" value="MBW61541.1"/>
    <property type="molecule type" value="Transcribed_RNA"/>
</dbReference>
<accession>A0A2M4C8S8</accession>
<sequence>MKAIQAAAVATVCLLVLIETKPETSESKRQRRSICSPQHRKLYGWVTVFVRTVLDKNSPFLFVGFASLLPITEQVFYVGSINQKFSHFHHHDVSREDVTEAKWPP</sequence>
<protein>
    <submittedName>
        <fullName evidence="2">Putative secreted protein</fullName>
    </submittedName>
</protein>
<feature type="signal peptide" evidence="1">
    <location>
        <begin position="1"/>
        <end position="20"/>
    </location>
</feature>
<organism evidence="2">
    <name type="scientific">Anopheles marajoara</name>
    <dbReference type="NCBI Taxonomy" id="58244"/>
    <lineage>
        <taxon>Eukaryota</taxon>
        <taxon>Metazoa</taxon>
        <taxon>Ecdysozoa</taxon>
        <taxon>Arthropoda</taxon>
        <taxon>Hexapoda</taxon>
        <taxon>Insecta</taxon>
        <taxon>Pterygota</taxon>
        <taxon>Neoptera</taxon>
        <taxon>Endopterygota</taxon>
        <taxon>Diptera</taxon>
        <taxon>Nematocera</taxon>
        <taxon>Culicoidea</taxon>
        <taxon>Culicidae</taxon>
        <taxon>Anophelinae</taxon>
        <taxon>Anopheles</taxon>
    </lineage>
</organism>
<reference evidence="2" key="1">
    <citation type="submission" date="2018-01" db="EMBL/GenBank/DDBJ databases">
        <title>An insight into the sialome of Amazonian anophelines.</title>
        <authorList>
            <person name="Ribeiro J.M."/>
            <person name="Scarpassa V."/>
            <person name="Calvo E."/>
        </authorList>
    </citation>
    <scope>NUCLEOTIDE SEQUENCE</scope>
    <source>
        <tissue evidence="2">Salivary glands</tissue>
    </source>
</reference>
<dbReference type="AlphaFoldDB" id="A0A2M4C8S8"/>
<feature type="chain" id="PRO_5014727509" evidence="1">
    <location>
        <begin position="21"/>
        <end position="105"/>
    </location>
</feature>
<keyword evidence="1" id="KW-0732">Signal</keyword>
<name>A0A2M4C8S8_9DIPT</name>